<sequence>MAASDNRHVWDPYETSQKRHFIYRPNSPTPVLRPTTTKAFRTSYALSGPIGSTGYSEDFYWKPVVKSEPICTGTASGNRRNNPHPSQSFLVWRGPKAFKQSSVDGGSSLSPPSEDEFQNALTAQYRSTYQTDFQGIPQGTLQIPAPISCKLQVPNFTLTEMRHNYYQPRSCKELQGNVSRYGCNALHVVAPRGILPNVVYHHILNQENRTQLIHKTHVDWMGYSQAPPGSLQTLWRLPTTDTLEVKPQMFRLRSPLYNPKSSNSSANIFLRKKRRLCRNVFTKHRCLT</sequence>
<protein>
    <submittedName>
        <fullName evidence="1">Uncharacterized protein</fullName>
    </submittedName>
</protein>
<name>A0ACC2FUZ9_DALPE</name>
<evidence type="ECO:0000313" key="1">
    <source>
        <dbReference type="EMBL" id="KAJ7995131.1"/>
    </source>
</evidence>
<organism evidence="1 2">
    <name type="scientific">Dallia pectoralis</name>
    <name type="common">Alaska blackfish</name>
    <dbReference type="NCBI Taxonomy" id="75939"/>
    <lineage>
        <taxon>Eukaryota</taxon>
        <taxon>Metazoa</taxon>
        <taxon>Chordata</taxon>
        <taxon>Craniata</taxon>
        <taxon>Vertebrata</taxon>
        <taxon>Euteleostomi</taxon>
        <taxon>Actinopterygii</taxon>
        <taxon>Neopterygii</taxon>
        <taxon>Teleostei</taxon>
        <taxon>Protacanthopterygii</taxon>
        <taxon>Esociformes</taxon>
        <taxon>Umbridae</taxon>
        <taxon>Dallia</taxon>
    </lineage>
</organism>
<comment type="caution">
    <text evidence="1">The sequence shown here is derived from an EMBL/GenBank/DDBJ whole genome shotgun (WGS) entry which is preliminary data.</text>
</comment>
<accession>A0ACC2FUZ9</accession>
<evidence type="ECO:0000313" key="2">
    <source>
        <dbReference type="Proteomes" id="UP001157502"/>
    </source>
</evidence>
<reference evidence="1" key="1">
    <citation type="submission" date="2021-05" db="EMBL/GenBank/DDBJ databases">
        <authorList>
            <person name="Pan Q."/>
            <person name="Jouanno E."/>
            <person name="Zahm M."/>
            <person name="Klopp C."/>
            <person name="Cabau C."/>
            <person name="Louis A."/>
            <person name="Berthelot C."/>
            <person name="Parey E."/>
            <person name="Roest Crollius H."/>
            <person name="Montfort J."/>
            <person name="Robinson-Rechavi M."/>
            <person name="Bouchez O."/>
            <person name="Lampietro C."/>
            <person name="Lopez Roques C."/>
            <person name="Donnadieu C."/>
            <person name="Postlethwait J."/>
            <person name="Bobe J."/>
            <person name="Dillon D."/>
            <person name="Chandos A."/>
            <person name="von Hippel F."/>
            <person name="Guiguen Y."/>
        </authorList>
    </citation>
    <scope>NUCLEOTIDE SEQUENCE</scope>
    <source>
        <strain evidence="1">YG-Jan2019</strain>
    </source>
</reference>
<keyword evidence="2" id="KW-1185">Reference proteome</keyword>
<dbReference type="EMBL" id="CM055748">
    <property type="protein sequence ID" value="KAJ7995131.1"/>
    <property type="molecule type" value="Genomic_DNA"/>
</dbReference>
<dbReference type="Proteomes" id="UP001157502">
    <property type="component" value="Chromosome 21"/>
</dbReference>
<gene>
    <name evidence="1" type="ORF">DPEC_G00241380</name>
</gene>
<proteinExistence type="predicted"/>